<organism evidence="1 2">
    <name type="scientific">Fluviibacter phosphoraccumulans</name>
    <dbReference type="NCBI Taxonomy" id="1751046"/>
    <lineage>
        <taxon>Bacteria</taxon>
        <taxon>Pseudomonadati</taxon>
        <taxon>Pseudomonadota</taxon>
        <taxon>Betaproteobacteria</taxon>
        <taxon>Rhodocyclales</taxon>
        <taxon>Fluviibacteraceae</taxon>
        <taxon>Fluviibacter</taxon>
    </lineage>
</organism>
<dbReference type="OrthoDB" id="9811597at2"/>
<dbReference type="SUPFAM" id="SSF89447">
    <property type="entry name" value="AbrB/MazE/MraZ-like"/>
    <property type="match status" value="1"/>
</dbReference>
<accession>A0A679I351</accession>
<dbReference type="InterPro" id="IPR007159">
    <property type="entry name" value="SpoVT-AbrB_dom"/>
</dbReference>
<name>A0A679I351_9RHOO</name>
<sequence>MPAIAKITSKGQTTIPAEVRESLNFNPGDLLEWEVNADGSARVRRIQPLDLEYMRAVEGTLTEWGCAEDEEAYRGL</sequence>
<dbReference type="NCBIfam" id="TIGR01439">
    <property type="entry name" value="lp_hng_hel_AbrB"/>
    <property type="match status" value="1"/>
</dbReference>
<dbReference type="RefSeq" id="WP_162050317.1">
    <property type="nucleotide sequence ID" value="NZ_AP019011.1"/>
</dbReference>
<dbReference type="AlphaFoldDB" id="A0A679I351"/>
<dbReference type="InterPro" id="IPR037914">
    <property type="entry name" value="SpoVT-AbrB_sf"/>
</dbReference>
<protein>
    <submittedName>
        <fullName evidence="1">Uncharacterized protein</fullName>
    </submittedName>
</protein>
<dbReference type="Gene3D" id="2.10.260.10">
    <property type="match status" value="1"/>
</dbReference>
<dbReference type="Proteomes" id="UP000463961">
    <property type="component" value="Chromosome"/>
</dbReference>
<proteinExistence type="predicted"/>
<evidence type="ECO:0000313" key="1">
    <source>
        <dbReference type="EMBL" id="BBU68944.1"/>
    </source>
</evidence>
<reference evidence="2" key="1">
    <citation type="submission" date="2020-01" db="EMBL/GenBank/DDBJ databases">
        <title>Phosphoaccumulans saitamaens gen. nov., sp. nov., a polyphosphate accumulating bacterium isolated from surface river water.</title>
        <authorList>
            <person name="Watanabe K."/>
            <person name="Suda W."/>
        </authorList>
    </citation>
    <scope>NUCLEOTIDE SEQUENCE [LARGE SCALE GENOMIC DNA]</scope>
    <source>
        <strain evidence="2">ICHIAU1</strain>
    </source>
</reference>
<dbReference type="Pfam" id="PF04014">
    <property type="entry name" value="MazE_antitoxin"/>
    <property type="match status" value="1"/>
</dbReference>
<dbReference type="EMBL" id="AP022345">
    <property type="protein sequence ID" value="BBU68944.1"/>
    <property type="molecule type" value="Genomic_DNA"/>
</dbReference>
<dbReference type="SMART" id="SM00966">
    <property type="entry name" value="SpoVT_AbrB"/>
    <property type="match status" value="1"/>
</dbReference>
<keyword evidence="2" id="KW-1185">Reference proteome</keyword>
<dbReference type="GO" id="GO:0003677">
    <property type="term" value="F:DNA binding"/>
    <property type="evidence" value="ECO:0007669"/>
    <property type="project" value="InterPro"/>
</dbReference>
<evidence type="ECO:0000313" key="2">
    <source>
        <dbReference type="Proteomes" id="UP000463961"/>
    </source>
</evidence>
<gene>
    <name evidence="1" type="ORF">ICHIAU1_12270</name>
</gene>